<comment type="caution">
    <text evidence="1">The sequence shown here is derived from an EMBL/GenBank/DDBJ whole genome shotgun (WGS) entry which is preliminary data.</text>
</comment>
<evidence type="ECO:0000313" key="1">
    <source>
        <dbReference type="EMBL" id="MFD2581042.1"/>
    </source>
</evidence>
<evidence type="ECO:0000313" key="2">
    <source>
        <dbReference type="Proteomes" id="UP001597461"/>
    </source>
</evidence>
<gene>
    <name evidence="1" type="ORF">ACFSR6_00975</name>
</gene>
<dbReference type="SUPFAM" id="SSF50249">
    <property type="entry name" value="Nucleic acid-binding proteins"/>
    <property type="match status" value="1"/>
</dbReference>
<dbReference type="Gene3D" id="2.40.50.140">
    <property type="entry name" value="Nucleic acid-binding proteins"/>
    <property type="match status" value="1"/>
</dbReference>
<keyword evidence="2" id="KW-1185">Reference proteome</keyword>
<dbReference type="EMBL" id="JBHULL010000002">
    <property type="protein sequence ID" value="MFD2581042.1"/>
    <property type="molecule type" value="Genomic_DNA"/>
</dbReference>
<dbReference type="RefSeq" id="WP_379073841.1">
    <property type="nucleotide sequence ID" value="NZ_JBHULL010000002.1"/>
</dbReference>
<name>A0ABW5MD36_9SPHI</name>
<evidence type="ECO:0008006" key="3">
    <source>
        <dbReference type="Google" id="ProtNLM"/>
    </source>
</evidence>
<protein>
    <recommendedName>
        <fullName evidence="3">Cold shock CspA family protein</fullName>
    </recommendedName>
</protein>
<sequence length="71" mass="8033">MGDKRKGEVTQIDFESGHGIIIDENDQDIHFQLDNVSKLIGINSKVIFEIELHKDGLVAVNVQLEMEEIKV</sequence>
<dbReference type="InterPro" id="IPR012340">
    <property type="entry name" value="NA-bd_OB-fold"/>
</dbReference>
<organism evidence="1 2">
    <name type="scientific">Pedobacter vanadiisoli</name>
    <dbReference type="NCBI Taxonomy" id="1761975"/>
    <lineage>
        <taxon>Bacteria</taxon>
        <taxon>Pseudomonadati</taxon>
        <taxon>Bacteroidota</taxon>
        <taxon>Sphingobacteriia</taxon>
        <taxon>Sphingobacteriales</taxon>
        <taxon>Sphingobacteriaceae</taxon>
        <taxon>Pedobacter</taxon>
    </lineage>
</organism>
<proteinExistence type="predicted"/>
<accession>A0ABW5MD36</accession>
<dbReference type="Proteomes" id="UP001597461">
    <property type="component" value="Unassembled WGS sequence"/>
</dbReference>
<reference evidence="2" key="1">
    <citation type="journal article" date="2019" name="Int. J. Syst. Evol. Microbiol.">
        <title>The Global Catalogue of Microorganisms (GCM) 10K type strain sequencing project: providing services to taxonomists for standard genome sequencing and annotation.</title>
        <authorList>
            <consortium name="The Broad Institute Genomics Platform"/>
            <consortium name="The Broad Institute Genome Sequencing Center for Infectious Disease"/>
            <person name="Wu L."/>
            <person name="Ma J."/>
        </authorList>
    </citation>
    <scope>NUCLEOTIDE SEQUENCE [LARGE SCALE GENOMIC DNA]</scope>
    <source>
        <strain evidence="2">KCTC 42866</strain>
    </source>
</reference>